<keyword evidence="1" id="KW-0472">Membrane</keyword>
<gene>
    <name evidence="2" type="ORF">BM477_06660</name>
</gene>
<evidence type="ECO:0000313" key="3">
    <source>
        <dbReference type="Proteomes" id="UP000186465"/>
    </source>
</evidence>
<dbReference type="RefSeq" id="WP_075361915.1">
    <property type="nucleotide sequence ID" value="NZ_MPDM01000007.1"/>
</dbReference>
<sequence length="160" mass="16474">MNARTDFSKSGSDSKAIALVLAVVVAIVVAGGGVFIYYQNTVQACQSATASYTGAVSELINRRNDAVAEIKAATDTAANPAVEGFATAEAEGVSGEKLLAKLQALVDENPVPEAKADCSSHTEASALAEKQRAIEAKAEEILVATAQLNNAVTQYVASTK</sequence>
<feature type="transmembrane region" description="Helical" evidence="1">
    <location>
        <begin position="16"/>
        <end position="38"/>
    </location>
</feature>
<keyword evidence="3" id="KW-1185">Reference proteome</keyword>
<comment type="caution">
    <text evidence="2">The sequence shown here is derived from an EMBL/GenBank/DDBJ whole genome shotgun (WGS) entry which is preliminary data.</text>
</comment>
<keyword evidence="1" id="KW-1133">Transmembrane helix</keyword>
<reference evidence="3" key="1">
    <citation type="submission" date="2016-11" db="EMBL/GenBank/DDBJ databases">
        <title>Actinomyces gypaetusis sp. nov. isolated from Gypaetus barbatus in Qinghai Tibet Plateau China.</title>
        <authorList>
            <person name="Meng X."/>
        </authorList>
    </citation>
    <scope>NUCLEOTIDE SEQUENCE [LARGE SCALE GENOMIC DNA]</scope>
    <source>
        <strain evidence="3">DSM 15383</strain>
    </source>
</reference>
<keyword evidence="1" id="KW-0812">Transmembrane</keyword>
<dbReference type="AlphaFoldDB" id="A0A1Q5PL35"/>
<dbReference type="Proteomes" id="UP000186465">
    <property type="component" value="Unassembled WGS sequence"/>
</dbReference>
<evidence type="ECO:0000313" key="2">
    <source>
        <dbReference type="EMBL" id="OKL47344.1"/>
    </source>
</evidence>
<name>A0A1Q5PL35_9ACTO</name>
<accession>A0A1Q5PL35</accession>
<proteinExistence type="predicted"/>
<dbReference type="EMBL" id="MPDM01000007">
    <property type="protein sequence ID" value="OKL47344.1"/>
    <property type="molecule type" value="Genomic_DNA"/>
</dbReference>
<protein>
    <submittedName>
        <fullName evidence="2">Uncharacterized protein</fullName>
    </submittedName>
</protein>
<evidence type="ECO:0000256" key="1">
    <source>
        <dbReference type="SAM" id="Phobius"/>
    </source>
</evidence>
<organism evidence="2 3">
    <name type="scientific">Boudabousia marimammalium</name>
    <dbReference type="NCBI Taxonomy" id="156892"/>
    <lineage>
        <taxon>Bacteria</taxon>
        <taxon>Bacillati</taxon>
        <taxon>Actinomycetota</taxon>
        <taxon>Actinomycetes</taxon>
        <taxon>Actinomycetales</taxon>
        <taxon>Actinomycetaceae</taxon>
        <taxon>Boudabousia</taxon>
    </lineage>
</organism>